<dbReference type="AlphaFoldDB" id="A0A1H4B0J1"/>
<dbReference type="RefSeq" id="WP_091399685.1">
    <property type="nucleotide sequence ID" value="NZ_FNQY01000017.1"/>
</dbReference>
<feature type="transmembrane region" description="Helical" evidence="1">
    <location>
        <begin position="136"/>
        <end position="152"/>
    </location>
</feature>
<dbReference type="EMBL" id="FNQY01000017">
    <property type="protein sequence ID" value="SEA41661.1"/>
    <property type="molecule type" value="Genomic_DNA"/>
</dbReference>
<evidence type="ECO:0000313" key="4">
    <source>
        <dbReference type="Proteomes" id="UP000199041"/>
    </source>
</evidence>
<organism evidence="3 4">
    <name type="scientific">Arachidicoccus rhizosphaerae</name>
    <dbReference type="NCBI Taxonomy" id="551991"/>
    <lineage>
        <taxon>Bacteria</taxon>
        <taxon>Pseudomonadati</taxon>
        <taxon>Bacteroidota</taxon>
        <taxon>Chitinophagia</taxon>
        <taxon>Chitinophagales</taxon>
        <taxon>Chitinophagaceae</taxon>
        <taxon>Arachidicoccus</taxon>
    </lineage>
</organism>
<proteinExistence type="predicted"/>
<evidence type="ECO:0000259" key="2">
    <source>
        <dbReference type="Pfam" id="PF07693"/>
    </source>
</evidence>
<feature type="domain" description="KAP NTPase" evidence="2">
    <location>
        <begin position="46"/>
        <end position="386"/>
    </location>
</feature>
<evidence type="ECO:0000256" key="1">
    <source>
        <dbReference type="SAM" id="Phobius"/>
    </source>
</evidence>
<dbReference type="InterPro" id="IPR011646">
    <property type="entry name" value="KAP_P-loop"/>
</dbReference>
<keyword evidence="1" id="KW-0812">Transmembrane</keyword>
<keyword evidence="1" id="KW-1133">Transmembrane helix</keyword>
<dbReference type="SUPFAM" id="SSF52540">
    <property type="entry name" value="P-loop containing nucleoside triphosphate hydrolases"/>
    <property type="match status" value="1"/>
</dbReference>
<protein>
    <submittedName>
        <fullName evidence="3">KAP family P-loop domain-containing protein</fullName>
    </submittedName>
</protein>
<dbReference type="Pfam" id="PF07693">
    <property type="entry name" value="KAP_NTPase"/>
    <property type="match status" value="1"/>
</dbReference>
<sequence length="1059" mass="124022">MKGNFTSKELYKFLTNQPLGDDLFENKSQDRIAVVIKENIINEPEFKIIGIDGEWGAGKSNLIRLLEKKLENTHKFFVYDVWGHQEDEQRKAILVELTEFIKNENNLLKKVDKKIWDDKLKVLLAKSKEITTVNQPYLSVGFIFSLLSIIYIPTVNVFKDSMSDFFEIESWFWKLVLVTFPIFIVIGIYLWNLIKSWRKIGFWKSFTLSAEETFQVYTNKQKRETKLETISENQPSVRDFQNWMEDIDKDLNKKIVIVFDNFDRLPKKHILNIWSSIHIFFAEKGYSNIKVIIPFDREHVQNAFSELNGVDNKFGDDYINKTFDIVFRITLPIMSNWKKFFREQWEMAFVNFDEFEFRLVVQIYEFLGRRITPREIISFINEILTIKLIDDNFKERYIAIFVIRKNEILKDPLKAITSSKDILGGLASLYGNDANYAKQLTAIVYHIDVENAIELIYRQELKDSLVKNDTEQFNSICASDFVDSIFVSAISEIEVFDNPIIALSTLNGNSKVSSQYVNQAWSLFYDKVLQSDNEVSKLEIDKWQVTLIKNISDNRYLRNLLDGYFMLIDDSNIENYSDLIDGLAIELSDERLSNCLIERNVTADNYLRLIEYKGVKYAKYKLSTNYTSLDLHLSQLNIKDILSLVNTGLIPFVDYDFKEYKEQLKNSLVTFIDQNNIQSANDTFMKIKETALKSEGLKDLLDDSKVYSLYMNGVNSDLPIINELIAIRIARAEKFQSSYQSQFKNVLNTDDKNKAEEISNIILQYVTYGELLLKSSYFKDSLLFKEIIFSMFPKSSLDKKANILTLIENYDEIKTCLGIEDYKLLSELNKWRFDKTKLNIDKLSDDFVTDCLENSELRITSDFLEVFNENFVNFDKESYEVVFEDITDVHFKYFKLINPLMLTQTSLDAFESVFIEKLETRAEIESGRWDILEVYNKNNSSISIVNFLKNIRDAILRSRIFLDLEVAKKLLPYFFHYDLLTGQDNLFRLMLKNDFLTESDFVQLLILNSDYIKILYKGAQQLDKEGFRNLLNENREDSSELESLAKVLNIRKAKDKPEA</sequence>
<keyword evidence="4" id="KW-1185">Reference proteome</keyword>
<dbReference type="STRING" id="551991.SAMN05192529_11780"/>
<dbReference type="Proteomes" id="UP000199041">
    <property type="component" value="Unassembled WGS sequence"/>
</dbReference>
<name>A0A1H4B0J1_9BACT</name>
<gene>
    <name evidence="3" type="ORF">SAMN05192529_11780</name>
</gene>
<keyword evidence="1" id="KW-0472">Membrane</keyword>
<dbReference type="InterPro" id="IPR027417">
    <property type="entry name" value="P-loop_NTPase"/>
</dbReference>
<evidence type="ECO:0000313" key="3">
    <source>
        <dbReference type="EMBL" id="SEA41661.1"/>
    </source>
</evidence>
<dbReference type="OrthoDB" id="88903at2"/>
<accession>A0A1H4B0J1</accession>
<reference evidence="3 4" key="1">
    <citation type="submission" date="2016-10" db="EMBL/GenBank/DDBJ databases">
        <authorList>
            <person name="de Groot N.N."/>
        </authorList>
    </citation>
    <scope>NUCLEOTIDE SEQUENCE [LARGE SCALE GENOMIC DNA]</scope>
    <source>
        <strain evidence="3 4">Vu-144</strain>
    </source>
</reference>
<feature type="transmembrane region" description="Helical" evidence="1">
    <location>
        <begin position="172"/>
        <end position="194"/>
    </location>
</feature>